<accession>A0A1H3ZSX3</accession>
<comment type="pathway">
    <text evidence="7">Carbohydrate degradation; pentose phosphate pathway; D-ribulose 5-phosphate from D-glucose 6-phosphate (oxidative stage): step 3/3.</text>
</comment>
<keyword evidence="3 7" id="KW-0521">NADP</keyword>
<dbReference type="Pfam" id="PF00393">
    <property type="entry name" value="6PGD"/>
    <property type="match status" value="2"/>
</dbReference>
<dbReference type="EC" id="1.1.1.44" evidence="7"/>
<comment type="similarity">
    <text evidence="1 7">Belongs to the 6-phosphogluconate dehydrogenase family.</text>
</comment>
<dbReference type="Gene3D" id="1.20.5.320">
    <property type="entry name" value="6-Phosphogluconate Dehydrogenase, domain 3"/>
    <property type="match status" value="1"/>
</dbReference>
<dbReference type="InterPro" id="IPR006184">
    <property type="entry name" value="6PGdom_BS"/>
</dbReference>
<name>A0A1H3ZSX3_9ACTO</name>
<dbReference type="Gene3D" id="3.40.50.720">
    <property type="entry name" value="NAD(P)-binding Rossmann-like Domain"/>
    <property type="match status" value="1"/>
</dbReference>
<evidence type="ECO:0000313" key="11">
    <source>
        <dbReference type="Proteomes" id="UP000199288"/>
    </source>
</evidence>
<dbReference type="NCBIfam" id="TIGR00873">
    <property type="entry name" value="gnd"/>
    <property type="match status" value="1"/>
</dbReference>
<dbReference type="PROSITE" id="PS00461">
    <property type="entry name" value="6PGD"/>
    <property type="match status" value="1"/>
</dbReference>
<keyword evidence="5 7" id="KW-0311">Gluconate utilization</keyword>
<evidence type="ECO:0000256" key="7">
    <source>
        <dbReference type="RuleBase" id="RU000485"/>
    </source>
</evidence>
<keyword evidence="4 7" id="KW-0560">Oxidoreductase</keyword>
<dbReference type="AlphaFoldDB" id="A0A1H3ZSX3"/>
<evidence type="ECO:0000256" key="5">
    <source>
        <dbReference type="ARBA" id="ARBA00023064"/>
    </source>
</evidence>
<dbReference type="SMART" id="SM01350">
    <property type="entry name" value="6PGD"/>
    <property type="match status" value="1"/>
</dbReference>
<dbReference type="InterPro" id="IPR008927">
    <property type="entry name" value="6-PGluconate_DH-like_C_sf"/>
</dbReference>
<dbReference type="Proteomes" id="UP000199288">
    <property type="component" value="Unassembled WGS sequence"/>
</dbReference>
<evidence type="ECO:0000313" key="10">
    <source>
        <dbReference type="EMBL" id="SEA26768.1"/>
    </source>
</evidence>
<dbReference type="NCBIfam" id="NF006765">
    <property type="entry name" value="PRK09287.1"/>
    <property type="match status" value="1"/>
</dbReference>
<dbReference type="FunFam" id="1.10.1040.10:FF:000032">
    <property type="entry name" value="6-phosphogluconate dehydrogenase, decarboxylating"/>
    <property type="match status" value="1"/>
</dbReference>
<dbReference type="PRINTS" id="PR00076">
    <property type="entry name" value="6PGDHDRGNASE"/>
</dbReference>
<dbReference type="GO" id="GO:0050661">
    <property type="term" value="F:NADP binding"/>
    <property type="evidence" value="ECO:0007669"/>
    <property type="project" value="InterPro"/>
</dbReference>
<gene>
    <name evidence="10" type="ORF">SAMN02910418_01273</name>
</gene>
<dbReference type="RefSeq" id="WP_261977052.1">
    <property type="nucleotide sequence ID" value="NZ_FNQV01000006.1"/>
</dbReference>
<feature type="domain" description="6-phosphogluconate dehydrogenase C-terminal" evidence="9">
    <location>
        <begin position="190"/>
        <end position="539"/>
    </location>
</feature>
<dbReference type="InterPro" id="IPR006114">
    <property type="entry name" value="6PGDH_C"/>
</dbReference>
<keyword evidence="6 7" id="KW-0570">Pentose shunt</keyword>
<organism evidence="10 11">
    <name type="scientific">Bowdeniella nasicola</name>
    <dbReference type="NCBI Taxonomy" id="208480"/>
    <lineage>
        <taxon>Bacteria</taxon>
        <taxon>Bacillati</taxon>
        <taxon>Actinomycetota</taxon>
        <taxon>Actinomycetes</taxon>
        <taxon>Actinomycetales</taxon>
        <taxon>Actinomycetaceae</taxon>
        <taxon>Bowdeniella</taxon>
    </lineage>
</organism>
<dbReference type="GO" id="GO:0019521">
    <property type="term" value="P:D-gluconate metabolic process"/>
    <property type="evidence" value="ECO:0007669"/>
    <property type="project" value="UniProtKB-KW"/>
</dbReference>
<keyword evidence="11" id="KW-1185">Reference proteome</keyword>
<sequence length="548" mass="58020">MTEHVFATPPVAVADLGVTGMGVMGSRLARNFARHGYTVAIHNVTPDMTADVINEHGEEGQFVPADDMADFVASLKTPRVVLVMVVAGEITDQVIERVAQYLEPGDIIIDGGNALYTDTIRREKELAERGLLFVGAGVSGGAEGALNGPSIMPGASDEAYERVGPLLTAIAARAEDGEPCTTHISTDGSGHYVKMVHNGIEYADMQLIAEAYALMRGALDMTPAEMAKVFAAWNETELESYLIEITSEVLAKVDEETGKPLVDVIVDQAGQKGTGRWTVQDALDLGVPITGIAEATFARALSSSVPQREAGADLQALAEAWDVTDRDAFIEDVRRALYASKVVAYSQGFDQIAAAALEYDWNIDLGAVAKIWRAGCIIRARFLDEIAAAYDADHVIPAATSDGDAGAGDEPDKDGAGTANEASTDSEHAAGEHSGTHTPDAETADAEGSSGGETDVPLLLAAPHFRATVEECIPALRRIVAQAALHGVAVPAFGASLAYYDGVRVNRLPAALIQGLRDYFGSHTYARIDKDGIFHTRWAEDGAEEKVG</sequence>
<dbReference type="InterPro" id="IPR006115">
    <property type="entry name" value="6PGDH_NADP-bd"/>
</dbReference>
<evidence type="ECO:0000256" key="8">
    <source>
        <dbReference type="SAM" id="MobiDB-lite"/>
    </source>
</evidence>
<dbReference type="Gene3D" id="1.10.1040.10">
    <property type="entry name" value="N-(1-d-carboxylethyl)-l-norvaline Dehydrogenase, domain 2"/>
    <property type="match status" value="2"/>
</dbReference>
<dbReference type="SUPFAM" id="SSF48179">
    <property type="entry name" value="6-phosphogluconate dehydrogenase C-terminal domain-like"/>
    <property type="match status" value="2"/>
</dbReference>
<dbReference type="EMBL" id="FNQV01000006">
    <property type="protein sequence ID" value="SEA26768.1"/>
    <property type="molecule type" value="Genomic_DNA"/>
</dbReference>
<proteinExistence type="inferred from homology"/>
<reference evidence="11" key="1">
    <citation type="submission" date="2016-10" db="EMBL/GenBank/DDBJ databases">
        <authorList>
            <person name="Varghese N."/>
            <person name="Submissions S."/>
        </authorList>
    </citation>
    <scope>NUCLEOTIDE SEQUENCE [LARGE SCALE GENOMIC DNA]</scope>
    <source>
        <strain evidence="11">KPR-1</strain>
    </source>
</reference>
<dbReference type="SUPFAM" id="SSF51735">
    <property type="entry name" value="NAD(P)-binding Rossmann-fold domains"/>
    <property type="match status" value="1"/>
</dbReference>
<dbReference type="InterPro" id="IPR006183">
    <property type="entry name" value="Pgluconate_DH"/>
</dbReference>
<dbReference type="PANTHER" id="PTHR11811">
    <property type="entry name" value="6-PHOSPHOGLUCONATE DEHYDROGENASE"/>
    <property type="match status" value="1"/>
</dbReference>
<evidence type="ECO:0000256" key="3">
    <source>
        <dbReference type="ARBA" id="ARBA00022857"/>
    </source>
</evidence>
<feature type="region of interest" description="Disordered" evidence="8">
    <location>
        <begin position="401"/>
        <end position="453"/>
    </location>
</feature>
<evidence type="ECO:0000256" key="6">
    <source>
        <dbReference type="ARBA" id="ARBA00023126"/>
    </source>
</evidence>
<dbReference type="InterPro" id="IPR013328">
    <property type="entry name" value="6PGD_dom2"/>
</dbReference>
<dbReference type="InterPro" id="IPR006113">
    <property type="entry name" value="6PGDH_Gnd/GntZ"/>
</dbReference>
<protein>
    <recommendedName>
        <fullName evidence="7">6-phosphogluconate dehydrogenase, decarboxylating</fullName>
        <ecNumber evidence="7">1.1.1.44</ecNumber>
    </recommendedName>
</protein>
<evidence type="ECO:0000256" key="2">
    <source>
        <dbReference type="ARBA" id="ARBA00011738"/>
    </source>
</evidence>
<evidence type="ECO:0000256" key="1">
    <source>
        <dbReference type="ARBA" id="ARBA00008419"/>
    </source>
</evidence>
<evidence type="ECO:0000256" key="4">
    <source>
        <dbReference type="ARBA" id="ARBA00023002"/>
    </source>
</evidence>
<dbReference type="UniPathway" id="UPA00115">
    <property type="reaction ID" value="UER00410"/>
</dbReference>
<dbReference type="GO" id="GO:0004616">
    <property type="term" value="F:phosphogluconate dehydrogenase (decarboxylating) activity"/>
    <property type="evidence" value="ECO:0007669"/>
    <property type="project" value="UniProtKB-EC"/>
</dbReference>
<comment type="catalytic activity">
    <reaction evidence="7">
        <text>6-phospho-D-gluconate + NADP(+) = D-ribulose 5-phosphate + CO2 + NADPH</text>
        <dbReference type="Rhea" id="RHEA:10116"/>
        <dbReference type="ChEBI" id="CHEBI:16526"/>
        <dbReference type="ChEBI" id="CHEBI:57783"/>
        <dbReference type="ChEBI" id="CHEBI:58121"/>
        <dbReference type="ChEBI" id="CHEBI:58349"/>
        <dbReference type="ChEBI" id="CHEBI:58759"/>
        <dbReference type="EC" id="1.1.1.44"/>
    </reaction>
</comment>
<dbReference type="GO" id="GO:0006098">
    <property type="term" value="P:pentose-phosphate shunt"/>
    <property type="evidence" value="ECO:0007669"/>
    <property type="project" value="UniProtKB-UniPathway"/>
</dbReference>
<dbReference type="Pfam" id="PF03446">
    <property type="entry name" value="NAD_binding_2"/>
    <property type="match status" value="1"/>
</dbReference>
<comment type="subunit">
    <text evidence="2">Homodimer.</text>
</comment>
<feature type="compositionally biased region" description="Basic and acidic residues" evidence="8">
    <location>
        <begin position="425"/>
        <end position="435"/>
    </location>
</feature>
<dbReference type="InterPro" id="IPR036291">
    <property type="entry name" value="NAD(P)-bd_dom_sf"/>
</dbReference>
<evidence type="ECO:0000259" key="9">
    <source>
        <dbReference type="SMART" id="SM01350"/>
    </source>
</evidence>